<dbReference type="Proteomes" id="UP000030765">
    <property type="component" value="Unassembled WGS sequence"/>
</dbReference>
<proteinExistence type="predicted"/>
<reference evidence="1 3" key="1">
    <citation type="journal article" date="2014" name="BMC Genomics">
        <title>Genome sequence of Anopheles sinensis provides insight into genetics basis of mosquito competence for malaria parasites.</title>
        <authorList>
            <person name="Zhou D."/>
            <person name="Zhang D."/>
            <person name="Ding G."/>
            <person name="Shi L."/>
            <person name="Hou Q."/>
            <person name="Ye Y."/>
            <person name="Xu Y."/>
            <person name="Zhou H."/>
            <person name="Xiong C."/>
            <person name="Li S."/>
            <person name="Yu J."/>
            <person name="Hong S."/>
            <person name="Yu X."/>
            <person name="Zou P."/>
            <person name="Chen C."/>
            <person name="Chang X."/>
            <person name="Wang W."/>
            <person name="Lv Y."/>
            <person name="Sun Y."/>
            <person name="Ma L."/>
            <person name="Shen B."/>
            <person name="Zhu C."/>
        </authorList>
    </citation>
    <scope>NUCLEOTIDE SEQUENCE [LARGE SCALE GENOMIC DNA]</scope>
</reference>
<evidence type="ECO:0000313" key="1">
    <source>
        <dbReference type="EMBL" id="KFB41020.1"/>
    </source>
</evidence>
<name>A0A084VSS6_ANOSI</name>
<evidence type="ECO:0000313" key="2">
    <source>
        <dbReference type="EnsemblMetazoa" id="ASIC008636-PA"/>
    </source>
</evidence>
<sequence length="79" mass="8378">MSVSEHCTEGKIPSSVSEFNPTLAGATTAPQSLSNSCSLGHVRWFVLVVVKYRLRDGGPLGPLESDASACRKQLTSEGE</sequence>
<dbReference type="EMBL" id="KE525057">
    <property type="protein sequence ID" value="KFB41020.1"/>
    <property type="molecule type" value="Genomic_DNA"/>
</dbReference>
<accession>A0A084VSS6</accession>
<dbReference type="VEuPathDB" id="VectorBase:ASIC008636"/>
<keyword evidence="3" id="KW-1185">Reference proteome</keyword>
<dbReference type="EnsemblMetazoa" id="ASIC008636-RA">
    <property type="protein sequence ID" value="ASIC008636-PA"/>
    <property type="gene ID" value="ASIC008636"/>
</dbReference>
<protein>
    <submittedName>
        <fullName evidence="1 2">Uncharacterized protein</fullName>
    </submittedName>
</protein>
<dbReference type="EMBL" id="ATLV01016140">
    <property type="status" value="NOT_ANNOTATED_CDS"/>
    <property type="molecule type" value="Genomic_DNA"/>
</dbReference>
<evidence type="ECO:0000313" key="3">
    <source>
        <dbReference type="Proteomes" id="UP000030765"/>
    </source>
</evidence>
<gene>
    <name evidence="1" type="ORF">ZHAS_00008636</name>
</gene>
<organism evidence="1">
    <name type="scientific">Anopheles sinensis</name>
    <name type="common">Mosquito</name>
    <dbReference type="NCBI Taxonomy" id="74873"/>
    <lineage>
        <taxon>Eukaryota</taxon>
        <taxon>Metazoa</taxon>
        <taxon>Ecdysozoa</taxon>
        <taxon>Arthropoda</taxon>
        <taxon>Hexapoda</taxon>
        <taxon>Insecta</taxon>
        <taxon>Pterygota</taxon>
        <taxon>Neoptera</taxon>
        <taxon>Endopterygota</taxon>
        <taxon>Diptera</taxon>
        <taxon>Nematocera</taxon>
        <taxon>Culicoidea</taxon>
        <taxon>Culicidae</taxon>
        <taxon>Anophelinae</taxon>
        <taxon>Anopheles</taxon>
    </lineage>
</organism>
<reference evidence="2" key="2">
    <citation type="submission" date="2020-05" db="UniProtKB">
        <authorList>
            <consortium name="EnsemblMetazoa"/>
        </authorList>
    </citation>
    <scope>IDENTIFICATION</scope>
</reference>
<dbReference type="AlphaFoldDB" id="A0A084VSS6"/>